<sequence length="332" mass="39300">MFTTRLFTSVVLVVLMYTGWYTSSYLKLRVRITDLFEKPIQYSRIGIRREPGNRFALSVIRQGRLGNAMWQYSALYGLANLTNRIPILSTEFQDLDEAFTLWISREWKDANTEDFYVHNQHDTEVPYNIEETVKTLRAKKQDVLLDGFFQHYKFFAHVSNEIRKQFTFRYYVKRQVAAFFRSFGFRNENVLKVGIHSRRDDLVQADWMKKGFGPPDVGYFRNAMKYFRTKYGRVHFVVCSDDLDWARRHLEGEDVTFVPNHSPEVDMAILTSCDHVIISNGTFSWWVGWLCTGITVRYKDIPEYNTLLYNMTLGEHWVPNDDYNHYVVIESV</sequence>
<dbReference type="AlphaFoldDB" id="A0AAD9J3D2"/>
<keyword evidence="3" id="KW-1133">Transmembrane helix</keyword>
<dbReference type="GO" id="GO:0008107">
    <property type="term" value="F:galactoside 2-alpha-L-fucosyltransferase activity"/>
    <property type="evidence" value="ECO:0007669"/>
    <property type="project" value="InterPro"/>
</dbReference>
<dbReference type="EMBL" id="JAODUP010000669">
    <property type="protein sequence ID" value="KAK2145593.1"/>
    <property type="molecule type" value="Genomic_DNA"/>
</dbReference>
<comment type="similarity">
    <text evidence="3">Belongs to the glycosyltransferase 11 family.</text>
</comment>
<keyword evidence="3" id="KW-0812">Transmembrane</keyword>
<keyword evidence="1 3" id="KW-0328">Glycosyltransferase</keyword>
<gene>
    <name evidence="4" type="ORF">LSH36_669g00003</name>
</gene>
<keyword evidence="3" id="KW-0735">Signal-anchor</keyword>
<evidence type="ECO:0000256" key="2">
    <source>
        <dbReference type="ARBA" id="ARBA00022679"/>
    </source>
</evidence>
<dbReference type="PANTHER" id="PTHR11927:SF9">
    <property type="entry name" value="L-FUCOSYLTRANSFERASE"/>
    <property type="match status" value="1"/>
</dbReference>
<comment type="subcellular location">
    <subcellularLocation>
        <location evidence="3">Golgi apparatus</location>
        <location evidence="3">Golgi stack membrane</location>
        <topology evidence="3">Single-pass type II membrane protein</topology>
    </subcellularLocation>
</comment>
<organism evidence="4 5">
    <name type="scientific">Paralvinella palmiformis</name>
    <dbReference type="NCBI Taxonomy" id="53620"/>
    <lineage>
        <taxon>Eukaryota</taxon>
        <taxon>Metazoa</taxon>
        <taxon>Spiralia</taxon>
        <taxon>Lophotrochozoa</taxon>
        <taxon>Annelida</taxon>
        <taxon>Polychaeta</taxon>
        <taxon>Sedentaria</taxon>
        <taxon>Canalipalpata</taxon>
        <taxon>Terebellida</taxon>
        <taxon>Terebelliformia</taxon>
        <taxon>Alvinellidae</taxon>
        <taxon>Paralvinella</taxon>
    </lineage>
</organism>
<dbReference type="EC" id="2.4.1.-" evidence="3"/>
<dbReference type="Pfam" id="PF01531">
    <property type="entry name" value="Glyco_transf_11"/>
    <property type="match status" value="1"/>
</dbReference>
<proteinExistence type="inferred from homology"/>
<evidence type="ECO:0000313" key="5">
    <source>
        <dbReference type="Proteomes" id="UP001208570"/>
    </source>
</evidence>
<keyword evidence="3" id="KW-0472">Membrane</keyword>
<keyword evidence="2 3" id="KW-0808">Transferase</keyword>
<dbReference type="PANTHER" id="PTHR11927">
    <property type="entry name" value="GALACTOSIDE 2-L-FUCOSYLTRANSFERASE"/>
    <property type="match status" value="1"/>
</dbReference>
<evidence type="ECO:0000256" key="3">
    <source>
        <dbReference type="RuleBase" id="RU363129"/>
    </source>
</evidence>
<keyword evidence="5" id="KW-1185">Reference proteome</keyword>
<keyword evidence="3" id="KW-0325">Glycoprotein</keyword>
<reference evidence="4" key="1">
    <citation type="journal article" date="2023" name="Mol. Biol. Evol.">
        <title>Third-Generation Sequencing Reveals the Adaptive Role of the Epigenome in Three Deep-Sea Polychaetes.</title>
        <authorList>
            <person name="Perez M."/>
            <person name="Aroh O."/>
            <person name="Sun Y."/>
            <person name="Lan Y."/>
            <person name="Juniper S.K."/>
            <person name="Young C.R."/>
            <person name="Angers B."/>
            <person name="Qian P.Y."/>
        </authorList>
    </citation>
    <scope>NUCLEOTIDE SEQUENCE</scope>
    <source>
        <strain evidence="4">P08H-3</strain>
    </source>
</reference>
<keyword evidence="3" id="KW-0333">Golgi apparatus</keyword>
<dbReference type="CDD" id="cd11301">
    <property type="entry name" value="Fut1_Fut2_like"/>
    <property type="match status" value="1"/>
</dbReference>
<dbReference type="InterPro" id="IPR002516">
    <property type="entry name" value="Glyco_trans_11"/>
</dbReference>
<dbReference type="Proteomes" id="UP001208570">
    <property type="component" value="Unassembled WGS sequence"/>
</dbReference>
<comment type="pathway">
    <text evidence="3">Protein modification; protein glycosylation.</text>
</comment>
<name>A0AAD9J3D2_9ANNE</name>
<dbReference type="GO" id="GO:0005975">
    <property type="term" value="P:carbohydrate metabolic process"/>
    <property type="evidence" value="ECO:0007669"/>
    <property type="project" value="InterPro"/>
</dbReference>
<comment type="caution">
    <text evidence="4">The sequence shown here is derived from an EMBL/GenBank/DDBJ whole genome shotgun (WGS) entry which is preliminary data.</text>
</comment>
<dbReference type="GO" id="GO:0032580">
    <property type="term" value="C:Golgi cisterna membrane"/>
    <property type="evidence" value="ECO:0007669"/>
    <property type="project" value="UniProtKB-SubCell"/>
</dbReference>
<evidence type="ECO:0000313" key="4">
    <source>
        <dbReference type="EMBL" id="KAK2145593.1"/>
    </source>
</evidence>
<protein>
    <recommendedName>
        <fullName evidence="3">L-Fucosyltransferase</fullName>
        <ecNumber evidence="3">2.4.1.-</ecNumber>
    </recommendedName>
</protein>
<accession>A0AAD9J3D2</accession>
<feature type="transmembrane region" description="Helical" evidence="3">
    <location>
        <begin position="6"/>
        <end position="26"/>
    </location>
</feature>
<evidence type="ECO:0000256" key="1">
    <source>
        <dbReference type="ARBA" id="ARBA00022676"/>
    </source>
</evidence>